<evidence type="ECO:0000313" key="2">
    <source>
        <dbReference type="Proteomes" id="UP000789901"/>
    </source>
</evidence>
<keyword evidence="2" id="KW-1185">Reference proteome</keyword>
<accession>A0ABM8W606</accession>
<protein>
    <submittedName>
        <fullName evidence="1">31995_t:CDS:1</fullName>
    </submittedName>
</protein>
<proteinExistence type="predicted"/>
<gene>
    <name evidence="1" type="ORF">GMARGA_LOCUS3783</name>
</gene>
<comment type="caution">
    <text evidence="1">The sequence shown here is derived from an EMBL/GenBank/DDBJ whole genome shotgun (WGS) entry which is preliminary data.</text>
</comment>
<name>A0ABM8W606_GIGMA</name>
<dbReference type="Proteomes" id="UP000789901">
    <property type="component" value="Unassembled WGS sequence"/>
</dbReference>
<reference evidence="1 2" key="1">
    <citation type="submission" date="2021-06" db="EMBL/GenBank/DDBJ databases">
        <authorList>
            <person name="Kallberg Y."/>
            <person name="Tangrot J."/>
            <person name="Rosling A."/>
        </authorList>
    </citation>
    <scope>NUCLEOTIDE SEQUENCE [LARGE SCALE GENOMIC DNA]</scope>
    <source>
        <strain evidence="1 2">120-4 pot B 10/14</strain>
    </source>
</reference>
<organism evidence="1 2">
    <name type="scientific">Gigaspora margarita</name>
    <dbReference type="NCBI Taxonomy" id="4874"/>
    <lineage>
        <taxon>Eukaryota</taxon>
        <taxon>Fungi</taxon>
        <taxon>Fungi incertae sedis</taxon>
        <taxon>Mucoromycota</taxon>
        <taxon>Glomeromycotina</taxon>
        <taxon>Glomeromycetes</taxon>
        <taxon>Diversisporales</taxon>
        <taxon>Gigasporaceae</taxon>
        <taxon>Gigaspora</taxon>
    </lineage>
</organism>
<evidence type="ECO:0000313" key="1">
    <source>
        <dbReference type="EMBL" id="CAG8534511.1"/>
    </source>
</evidence>
<dbReference type="EMBL" id="CAJVQB010001408">
    <property type="protein sequence ID" value="CAG8534511.1"/>
    <property type="molecule type" value="Genomic_DNA"/>
</dbReference>
<sequence>MSASGTTLTTNVSRSQVDNWIHTYDIAGAAGEAEEPDATIIKPHFGAKLEYRIGFDITKQVLAIIN</sequence>